<evidence type="ECO:0000313" key="4">
    <source>
        <dbReference type="Proteomes" id="UP000193240"/>
    </source>
</evidence>
<dbReference type="InterPro" id="IPR001806">
    <property type="entry name" value="Small_GTPase"/>
</dbReference>
<evidence type="ECO:0000256" key="2">
    <source>
        <dbReference type="ARBA" id="ARBA00023134"/>
    </source>
</evidence>
<dbReference type="SUPFAM" id="SSF52540">
    <property type="entry name" value="P-loop containing nucleoside triphosphate hydrolases"/>
    <property type="match status" value="1"/>
</dbReference>
<reference evidence="3 4" key="1">
    <citation type="journal article" date="2017" name="Genome Announc.">
        <title>Genome sequence of the saprophytic ascomycete Epicoccum nigrum ICMP 19927 strain isolated from New Zealand.</title>
        <authorList>
            <person name="Fokin M."/>
            <person name="Fleetwood D."/>
            <person name="Weir B.S."/>
            <person name="Villas-Boas S.G."/>
        </authorList>
    </citation>
    <scope>NUCLEOTIDE SEQUENCE [LARGE SCALE GENOMIC DNA]</scope>
    <source>
        <strain evidence="3 4">ICMP 19927</strain>
    </source>
</reference>
<dbReference type="GO" id="GO:0003924">
    <property type="term" value="F:GTPase activity"/>
    <property type="evidence" value="ECO:0007669"/>
    <property type="project" value="InterPro"/>
</dbReference>
<accession>A0A1Y2M5V3</accession>
<dbReference type="Gene3D" id="3.40.50.300">
    <property type="entry name" value="P-loop containing nucleotide triphosphate hydrolases"/>
    <property type="match status" value="1"/>
</dbReference>
<sequence>MDTPEIGVLLLGDAGCGKSTFLSRLSLGVQPQNDDLPPYSLPTLRDSDQPFEFDISLYNRPYKLRFYDTKSPENYTLLRPQFVILCYDISSRSSLESLSKTWLPIVNGHYNYDENLPVMVLGLKRDLRKQWKQEEVGENRQGLGASSVMPHEGVQTAQRMLCDLYAECSALTGELCREVLHDVAKTCAKTTTADGAKGGGVLSECAIM</sequence>
<name>A0A1Y2M5V3_EPING</name>
<dbReference type="SMART" id="SM00175">
    <property type="entry name" value="RAB"/>
    <property type="match status" value="1"/>
</dbReference>
<dbReference type="PROSITE" id="PS51420">
    <property type="entry name" value="RHO"/>
    <property type="match status" value="1"/>
</dbReference>
<dbReference type="InterPro" id="IPR003578">
    <property type="entry name" value="Small_GTPase_Rho"/>
</dbReference>
<proteinExistence type="predicted"/>
<dbReference type="SMART" id="SM00173">
    <property type="entry name" value="RAS"/>
    <property type="match status" value="1"/>
</dbReference>
<dbReference type="PANTHER" id="PTHR24072">
    <property type="entry name" value="RHO FAMILY GTPASE"/>
    <property type="match status" value="1"/>
</dbReference>
<dbReference type="InterPro" id="IPR027417">
    <property type="entry name" value="P-loop_NTPase"/>
</dbReference>
<dbReference type="PROSITE" id="PS51419">
    <property type="entry name" value="RAB"/>
    <property type="match status" value="1"/>
</dbReference>
<protein>
    <submittedName>
        <fullName evidence="3">Uncharacterized protein</fullName>
    </submittedName>
</protein>
<dbReference type="PRINTS" id="PR00449">
    <property type="entry name" value="RASTRNSFRMNG"/>
</dbReference>
<dbReference type="GO" id="GO:0005525">
    <property type="term" value="F:GTP binding"/>
    <property type="evidence" value="ECO:0007669"/>
    <property type="project" value="UniProtKB-KW"/>
</dbReference>
<dbReference type="STRING" id="105696.A0A1Y2M5V3"/>
<evidence type="ECO:0000313" key="3">
    <source>
        <dbReference type="EMBL" id="OSS51464.1"/>
    </source>
</evidence>
<gene>
    <name evidence="3" type="ORF">B5807_03597</name>
</gene>
<dbReference type="GO" id="GO:0007264">
    <property type="term" value="P:small GTPase-mediated signal transduction"/>
    <property type="evidence" value="ECO:0007669"/>
    <property type="project" value="InterPro"/>
</dbReference>
<dbReference type="EMBL" id="KZ107840">
    <property type="protein sequence ID" value="OSS51464.1"/>
    <property type="molecule type" value="Genomic_DNA"/>
</dbReference>
<organism evidence="3 4">
    <name type="scientific">Epicoccum nigrum</name>
    <name type="common">Soil fungus</name>
    <name type="synonym">Epicoccum purpurascens</name>
    <dbReference type="NCBI Taxonomy" id="105696"/>
    <lineage>
        <taxon>Eukaryota</taxon>
        <taxon>Fungi</taxon>
        <taxon>Dikarya</taxon>
        <taxon>Ascomycota</taxon>
        <taxon>Pezizomycotina</taxon>
        <taxon>Dothideomycetes</taxon>
        <taxon>Pleosporomycetidae</taxon>
        <taxon>Pleosporales</taxon>
        <taxon>Pleosporineae</taxon>
        <taxon>Didymellaceae</taxon>
        <taxon>Epicoccum</taxon>
    </lineage>
</organism>
<keyword evidence="4" id="KW-1185">Reference proteome</keyword>
<keyword evidence="1" id="KW-0547">Nucleotide-binding</keyword>
<evidence type="ECO:0000256" key="1">
    <source>
        <dbReference type="ARBA" id="ARBA00022741"/>
    </source>
</evidence>
<dbReference type="AlphaFoldDB" id="A0A1Y2M5V3"/>
<keyword evidence="2" id="KW-0342">GTP-binding</keyword>
<dbReference type="Pfam" id="PF00071">
    <property type="entry name" value="Ras"/>
    <property type="match status" value="1"/>
</dbReference>
<dbReference type="InParanoid" id="A0A1Y2M5V3"/>
<dbReference type="OMA" id="GERIPVM"/>
<dbReference type="Proteomes" id="UP000193240">
    <property type="component" value="Unassembled WGS sequence"/>
</dbReference>
<dbReference type="SMART" id="SM00174">
    <property type="entry name" value="RHO"/>
    <property type="match status" value="1"/>
</dbReference>